<sequence length="855" mass="96802">MSSPLLCQAIIHGFQGAPRGRGSGRGSHIGRGRGHGTFWGSNSIKVYQQNQHSNWVPFSTRSRKSGILTPWKRFDITEYSITPHHAPTACHRHISMPEPQERVPDSWTPKTTRLLYNVDSDQLADMQEMSDMLMEDMIHLTCPHHKRNLEDEPLPKWTKQIDIRTGTDHCDTCGKDDGGSYHCTLWCLYGQGACIAPIPSHPVLIIAKEQTGSFYRWTTLKDLGLIVQLGHAIGDSCLHPADNSRLMVIIDIDGIHKVSVNFCRCHCAKAQYIQLLRTCWFPATADLPCTAVTFRALNHFQMLTFMSKVSAYEYYHTLSRLMDNTGVHPPLWHPRYHQGSYVNCLFLGVDANFRLVWLNVSSDICDPGLNHGFAYFMEESAFQSHLAQFHDKLPTEMNMCNNHNAIKLASLHGKGTATSGVDLHKGEDYLHIDYVVLKTLQQGTPDQTCGVGQTDSKAPEWMWASSNLVASSTKEMAPGLWRNMLDDHFNDHNWRKVTTIVVMLLRCIKDAVPEHASTWDTFEGLCNCLSADNPTTIAKWTKEVKNWENGQITENPFEPHVKAMSMASEERDQPSLSADFSMLPSASEMIREGLTLERSQHDLLHDHNQLGTHSTDLQQAKIIKCCNQLRRNIKNWIDIQCVYIPQVQHEWDLQVAGAEEALDEVWRKIILEMYVQDYRKEYGHGQCQGTRTAKLIGDCSAAKNRSIAAYRHAHKAMASLVPCLSQAGWRNVYQCLSNDDMHAVLTNQVEGEGRQKLSWIWMAPGLSNCSSPEHVQDEQAEKLLPGTVGGAHAYALQQVALHMEMHDHCVHSWHEIVPVYKHSIVSVYKYSSYTAQVESTTQSGDKTIEYSWKYN</sequence>
<dbReference type="InParanoid" id="A0A2H3E233"/>
<feature type="domain" description="CxC2-like cysteine cluster KDZ transposase-associated" evidence="1">
    <location>
        <begin position="220"/>
        <end position="326"/>
    </location>
</feature>
<dbReference type="Pfam" id="PF18758">
    <property type="entry name" value="KDZ"/>
    <property type="match status" value="1"/>
</dbReference>
<protein>
    <recommendedName>
        <fullName evidence="1">CxC2-like cysteine cluster KDZ transposase-associated domain-containing protein</fullName>
    </recommendedName>
</protein>
<dbReference type="Pfam" id="PF18803">
    <property type="entry name" value="CxC2"/>
    <property type="match status" value="1"/>
</dbReference>
<proteinExistence type="predicted"/>
<reference evidence="3" key="1">
    <citation type="journal article" date="2017" name="Nat. Ecol. Evol.">
        <title>Genome expansion and lineage-specific genetic innovations in the forest pathogenic fungi Armillaria.</title>
        <authorList>
            <person name="Sipos G."/>
            <person name="Prasanna A.N."/>
            <person name="Walter M.C."/>
            <person name="O'Connor E."/>
            <person name="Balint B."/>
            <person name="Krizsan K."/>
            <person name="Kiss B."/>
            <person name="Hess J."/>
            <person name="Varga T."/>
            <person name="Slot J."/>
            <person name="Riley R."/>
            <person name="Boka B."/>
            <person name="Rigling D."/>
            <person name="Barry K."/>
            <person name="Lee J."/>
            <person name="Mihaltcheva S."/>
            <person name="LaButti K."/>
            <person name="Lipzen A."/>
            <person name="Waldron R."/>
            <person name="Moloney N.M."/>
            <person name="Sperisen C."/>
            <person name="Kredics L."/>
            <person name="Vagvoelgyi C."/>
            <person name="Patrignani A."/>
            <person name="Fitzpatrick D."/>
            <person name="Nagy I."/>
            <person name="Doyle S."/>
            <person name="Anderson J.B."/>
            <person name="Grigoriev I.V."/>
            <person name="Gueldener U."/>
            <person name="Muensterkoetter M."/>
            <person name="Nagy L.G."/>
        </authorList>
    </citation>
    <scope>NUCLEOTIDE SEQUENCE [LARGE SCALE GENOMIC DNA]</scope>
    <source>
        <strain evidence="3">Ar21-2</strain>
    </source>
</reference>
<name>A0A2H3E233_ARMGA</name>
<accession>A0A2H3E233</accession>
<dbReference type="Proteomes" id="UP000217790">
    <property type="component" value="Unassembled WGS sequence"/>
</dbReference>
<gene>
    <name evidence="2" type="ORF">ARMGADRAFT_1022997</name>
</gene>
<dbReference type="EMBL" id="KZ293645">
    <property type="protein sequence ID" value="PBL01526.1"/>
    <property type="molecule type" value="Genomic_DNA"/>
</dbReference>
<evidence type="ECO:0000259" key="1">
    <source>
        <dbReference type="Pfam" id="PF18803"/>
    </source>
</evidence>
<evidence type="ECO:0000313" key="2">
    <source>
        <dbReference type="EMBL" id="PBL01526.1"/>
    </source>
</evidence>
<evidence type="ECO:0000313" key="3">
    <source>
        <dbReference type="Proteomes" id="UP000217790"/>
    </source>
</evidence>
<dbReference type="STRING" id="47427.A0A2H3E233"/>
<dbReference type="InterPro" id="IPR041457">
    <property type="entry name" value="CxC2_KDZ-assoc"/>
</dbReference>
<dbReference type="AlphaFoldDB" id="A0A2H3E233"/>
<dbReference type="InterPro" id="IPR040521">
    <property type="entry name" value="KDZ"/>
</dbReference>
<dbReference type="OrthoDB" id="3257338at2759"/>
<organism evidence="2 3">
    <name type="scientific">Armillaria gallica</name>
    <name type="common">Bulbous honey fungus</name>
    <name type="synonym">Armillaria bulbosa</name>
    <dbReference type="NCBI Taxonomy" id="47427"/>
    <lineage>
        <taxon>Eukaryota</taxon>
        <taxon>Fungi</taxon>
        <taxon>Dikarya</taxon>
        <taxon>Basidiomycota</taxon>
        <taxon>Agaricomycotina</taxon>
        <taxon>Agaricomycetes</taxon>
        <taxon>Agaricomycetidae</taxon>
        <taxon>Agaricales</taxon>
        <taxon>Marasmiineae</taxon>
        <taxon>Physalacriaceae</taxon>
        <taxon>Armillaria</taxon>
    </lineage>
</organism>
<keyword evidence="3" id="KW-1185">Reference proteome</keyword>